<feature type="compositionally biased region" description="Polar residues" evidence="1">
    <location>
        <begin position="9"/>
        <end position="18"/>
    </location>
</feature>
<dbReference type="PaxDb" id="6945-B7PJW1"/>
<sequence length="82" mass="8796">MDMIEWSPEDSTILTGTQPGELDDPESLDATDAPMPASSSSRPPMPGPGPATTRQAKRVRPADPVEQELLGHLILPFSLLKC</sequence>
<dbReference type="EMBL" id="ABJB010008887">
    <property type="status" value="NOT_ANNOTATED_CDS"/>
    <property type="molecule type" value="Genomic_DNA"/>
</dbReference>
<dbReference type="OrthoDB" id="6501351at2759"/>
<reference evidence="2 4" key="1">
    <citation type="submission" date="2008-03" db="EMBL/GenBank/DDBJ databases">
        <title>Annotation of Ixodes scapularis.</title>
        <authorList>
            <consortium name="Ixodes scapularis Genome Project Consortium"/>
            <person name="Caler E."/>
            <person name="Hannick L.I."/>
            <person name="Bidwell S."/>
            <person name="Joardar V."/>
            <person name="Thiagarajan M."/>
            <person name="Amedeo P."/>
            <person name="Galinsky K.J."/>
            <person name="Schobel S."/>
            <person name="Inman J."/>
            <person name="Hostetler J."/>
            <person name="Miller J."/>
            <person name="Hammond M."/>
            <person name="Megy K."/>
            <person name="Lawson D."/>
            <person name="Kodira C."/>
            <person name="Sutton G."/>
            <person name="Meyer J."/>
            <person name="Hill C.A."/>
            <person name="Birren B."/>
            <person name="Nene V."/>
            <person name="Collins F."/>
            <person name="Alarcon-Chaidez F."/>
            <person name="Wikel S."/>
            <person name="Strausberg R."/>
        </authorList>
    </citation>
    <scope>NUCLEOTIDE SEQUENCE [LARGE SCALE GENOMIC DNA]</scope>
    <source>
        <strain evidence="4">Wikel</strain>
        <strain evidence="2">Wikel colony</strain>
    </source>
</reference>
<dbReference type="Proteomes" id="UP000001555">
    <property type="component" value="Unassembled WGS sequence"/>
</dbReference>
<organism>
    <name type="scientific">Ixodes scapularis</name>
    <name type="common">Black-legged tick</name>
    <name type="synonym">Deer tick</name>
    <dbReference type="NCBI Taxonomy" id="6945"/>
    <lineage>
        <taxon>Eukaryota</taxon>
        <taxon>Metazoa</taxon>
        <taxon>Ecdysozoa</taxon>
        <taxon>Arthropoda</taxon>
        <taxon>Chelicerata</taxon>
        <taxon>Arachnida</taxon>
        <taxon>Acari</taxon>
        <taxon>Parasitiformes</taxon>
        <taxon>Ixodida</taxon>
        <taxon>Ixodoidea</taxon>
        <taxon>Ixodidae</taxon>
        <taxon>Ixodinae</taxon>
        <taxon>Ixodes</taxon>
    </lineage>
</organism>
<keyword evidence="4" id="KW-1185">Reference proteome</keyword>
<dbReference type="HOGENOM" id="CLU_2560818_0_0_1"/>
<dbReference type="AlphaFoldDB" id="B7PJW1"/>
<proteinExistence type="predicted"/>
<dbReference type="EMBL" id="DS728659">
    <property type="protein sequence ID" value="EEC06883.1"/>
    <property type="molecule type" value="Genomic_DNA"/>
</dbReference>
<name>B7PJW1_IXOSC</name>
<dbReference type="EnsemblMetazoa" id="ISCW004875-RA">
    <property type="protein sequence ID" value="ISCW004875-PA"/>
    <property type="gene ID" value="ISCW004875"/>
</dbReference>
<dbReference type="InParanoid" id="B7PJW1"/>
<evidence type="ECO:0000313" key="3">
    <source>
        <dbReference type="EnsemblMetazoa" id="ISCW004875-PA"/>
    </source>
</evidence>
<accession>B7PJW1</accession>
<evidence type="ECO:0000256" key="1">
    <source>
        <dbReference type="SAM" id="MobiDB-lite"/>
    </source>
</evidence>
<dbReference type="VEuPathDB" id="VectorBase:ISCI004875"/>
<reference evidence="3" key="2">
    <citation type="submission" date="2020-05" db="UniProtKB">
        <authorList>
            <consortium name="EnsemblMetazoa"/>
        </authorList>
    </citation>
    <scope>IDENTIFICATION</scope>
    <source>
        <strain evidence="3">wikel</strain>
    </source>
</reference>
<dbReference type="VEuPathDB" id="VectorBase:ISCP_018806"/>
<gene>
    <name evidence="2" type="ORF">IscW_ISCW004875</name>
</gene>
<evidence type="ECO:0000313" key="2">
    <source>
        <dbReference type="EMBL" id="EEC06883.1"/>
    </source>
</evidence>
<feature type="region of interest" description="Disordered" evidence="1">
    <location>
        <begin position="1"/>
        <end position="64"/>
    </location>
</feature>
<evidence type="ECO:0000313" key="4">
    <source>
        <dbReference type="Proteomes" id="UP000001555"/>
    </source>
</evidence>
<dbReference type="VEuPathDB" id="VectorBase:ISCW004875"/>
<protein>
    <submittedName>
        <fullName evidence="2 3">Uncharacterized protein</fullName>
    </submittedName>
</protein>